<evidence type="ECO:0000256" key="6">
    <source>
        <dbReference type="ARBA" id="ARBA00051245"/>
    </source>
</evidence>
<evidence type="ECO:0000256" key="3">
    <source>
        <dbReference type="ARBA" id="ARBA00022777"/>
    </source>
</evidence>
<dbReference type="SUPFAM" id="SSF55550">
    <property type="entry name" value="SH2 domain"/>
    <property type="match status" value="1"/>
</dbReference>
<dbReference type="Gene3D" id="3.30.505.10">
    <property type="entry name" value="SH2 domain"/>
    <property type="match status" value="1"/>
</dbReference>
<dbReference type="InterPro" id="IPR020635">
    <property type="entry name" value="Tyr_kinase_cat_dom"/>
</dbReference>
<keyword evidence="3 9" id="KW-0418">Kinase</keyword>
<dbReference type="SMART" id="SM00219">
    <property type="entry name" value="TyrKc"/>
    <property type="match status" value="1"/>
</dbReference>
<feature type="binding site" evidence="8">
    <location>
        <position position="168"/>
    </location>
    <ligand>
        <name>ATP</name>
        <dbReference type="ChEBI" id="CHEBI:30616"/>
    </ligand>
</feature>
<evidence type="ECO:0000256" key="7">
    <source>
        <dbReference type="PROSITE-ProRule" id="PRU00191"/>
    </source>
</evidence>
<dbReference type="InterPro" id="IPR001245">
    <property type="entry name" value="Ser-Thr/Tyr_kinase_cat_dom"/>
</dbReference>
<evidence type="ECO:0000256" key="9">
    <source>
        <dbReference type="RuleBase" id="RU362096"/>
    </source>
</evidence>
<dbReference type="InterPro" id="IPR000980">
    <property type="entry name" value="SH2"/>
</dbReference>
<dbReference type="OrthoDB" id="3256376at2759"/>
<keyword evidence="4 8" id="KW-0067">ATP-binding</keyword>
<evidence type="ECO:0000259" key="11">
    <source>
        <dbReference type="PROSITE" id="PS50011"/>
    </source>
</evidence>
<keyword evidence="2 8" id="KW-0547">Nucleotide-binding</keyword>
<dbReference type="FunFam" id="3.30.505.10:FF:000051">
    <property type="entry name" value="Tyrosine-protein kinase"/>
    <property type="match status" value="1"/>
</dbReference>
<dbReference type="CDD" id="cd00192">
    <property type="entry name" value="PTKc"/>
    <property type="match status" value="1"/>
</dbReference>
<dbReference type="PROSITE" id="PS50001">
    <property type="entry name" value="SH2"/>
    <property type="match status" value="1"/>
</dbReference>
<dbReference type="InterPro" id="IPR008266">
    <property type="entry name" value="Tyr_kinase_AS"/>
</dbReference>
<keyword evidence="7" id="KW-0727">SH2 domain</keyword>
<dbReference type="InterPro" id="IPR017441">
    <property type="entry name" value="Protein_kinase_ATP_BS"/>
</dbReference>
<dbReference type="Gene3D" id="1.10.510.10">
    <property type="entry name" value="Transferase(Phosphotransferase) domain 1"/>
    <property type="match status" value="1"/>
</dbReference>
<organism evidence="12 13">
    <name type="scientific">Caenorhabditis angaria</name>
    <dbReference type="NCBI Taxonomy" id="860376"/>
    <lineage>
        <taxon>Eukaryota</taxon>
        <taxon>Metazoa</taxon>
        <taxon>Ecdysozoa</taxon>
        <taxon>Nematoda</taxon>
        <taxon>Chromadorea</taxon>
        <taxon>Rhabditida</taxon>
        <taxon>Rhabditina</taxon>
        <taxon>Rhabditomorpha</taxon>
        <taxon>Rhabditoidea</taxon>
        <taxon>Rhabditidae</taxon>
        <taxon>Peloderinae</taxon>
        <taxon>Caenorhabditis</taxon>
    </lineage>
</organism>
<evidence type="ECO:0000313" key="12">
    <source>
        <dbReference type="EMBL" id="CAI5441830.1"/>
    </source>
</evidence>
<feature type="domain" description="Protein kinase" evidence="11">
    <location>
        <begin position="135"/>
        <end position="400"/>
    </location>
</feature>
<evidence type="ECO:0000256" key="5">
    <source>
        <dbReference type="ARBA" id="ARBA00023137"/>
    </source>
</evidence>
<feature type="domain" description="SH2" evidence="10">
    <location>
        <begin position="24"/>
        <end position="123"/>
    </location>
</feature>
<proteinExistence type="inferred from homology"/>
<dbReference type="InterPro" id="IPR035849">
    <property type="entry name" value="Fes/Fps/Fer_SH2"/>
</dbReference>
<dbReference type="PROSITE" id="PS00109">
    <property type="entry name" value="PROTEIN_KINASE_TYR"/>
    <property type="match status" value="1"/>
</dbReference>
<comment type="catalytic activity">
    <reaction evidence="6 9">
        <text>L-tyrosyl-[protein] + ATP = O-phospho-L-tyrosyl-[protein] + ADP + H(+)</text>
        <dbReference type="Rhea" id="RHEA:10596"/>
        <dbReference type="Rhea" id="RHEA-COMP:10136"/>
        <dbReference type="Rhea" id="RHEA-COMP:20101"/>
        <dbReference type="ChEBI" id="CHEBI:15378"/>
        <dbReference type="ChEBI" id="CHEBI:30616"/>
        <dbReference type="ChEBI" id="CHEBI:46858"/>
        <dbReference type="ChEBI" id="CHEBI:61978"/>
        <dbReference type="ChEBI" id="CHEBI:456216"/>
        <dbReference type="EC" id="2.7.10.2"/>
    </reaction>
</comment>
<dbReference type="InterPro" id="IPR036860">
    <property type="entry name" value="SH2_dom_sf"/>
</dbReference>
<dbReference type="GO" id="GO:0005524">
    <property type="term" value="F:ATP binding"/>
    <property type="evidence" value="ECO:0007669"/>
    <property type="project" value="UniProtKB-UniRule"/>
</dbReference>
<dbReference type="Pfam" id="PF00017">
    <property type="entry name" value="SH2"/>
    <property type="match status" value="1"/>
</dbReference>
<dbReference type="Pfam" id="PF07714">
    <property type="entry name" value="PK_Tyr_Ser-Thr"/>
    <property type="match status" value="1"/>
</dbReference>
<evidence type="ECO:0000259" key="10">
    <source>
        <dbReference type="PROSITE" id="PS50001"/>
    </source>
</evidence>
<name>A0A9P1IB52_9PELO</name>
<dbReference type="Gene3D" id="3.30.200.20">
    <property type="entry name" value="Phosphorylase Kinase, domain 1"/>
    <property type="match status" value="1"/>
</dbReference>
<dbReference type="PROSITE" id="PS50011">
    <property type="entry name" value="PROTEIN_KINASE_DOM"/>
    <property type="match status" value="1"/>
</dbReference>
<dbReference type="InterPro" id="IPR000719">
    <property type="entry name" value="Prot_kinase_dom"/>
</dbReference>
<comment type="similarity">
    <text evidence="9">Belongs to the protein kinase superfamily. Tyr protein kinase family.</text>
</comment>
<keyword evidence="1 9" id="KW-0808">Transferase</keyword>
<keyword evidence="5 9" id="KW-0829">Tyrosine-protein kinase</keyword>
<dbReference type="InterPro" id="IPR050198">
    <property type="entry name" value="Non-receptor_tyrosine_kinases"/>
</dbReference>
<dbReference type="SMART" id="SM00252">
    <property type="entry name" value="SH2"/>
    <property type="match status" value="1"/>
</dbReference>
<dbReference type="FunFam" id="3.30.200.20:FF:000518">
    <property type="entry name" value="Tyrosine-protein kinase"/>
    <property type="match status" value="1"/>
</dbReference>
<dbReference type="PRINTS" id="PR00401">
    <property type="entry name" value="SH2DOMAIN"/>
</dbReference>
<evidence type="ECO:0000256" key="1">
    <source>
        <dbReference type="ARBA" id="ARBA00022679"/>
    </source>
</evidence>
<evidence type="ECO:0000256" key="8">
    <source>
        <dbReference type="PROSITE-ProRule" id="PRU10141"/>
    </source>
</evidence>
<dbReference type="InterPro" id="IPR011009">
    <property type="entry name" value="Kinase-like_dom_sf"/>
</dbReference>
<dbReference type="PANTHER" id="PTHR24418">
    <property type="entry name" value="TYROSINE-PROTEIN KINASE"/>
    <property type="match status" value="1"/>
</dbReference>
<reference evidence="12" key="1">
    <citation type="submission" date="2022-11" db="EMBL/GenBank/DDBJ databases">
        <authorList>
            <person name="Kikuchi T."/>
        </authorList>
    </citation>
    <scope>NUCLEOTIDE SEQUENCE</scope>
    <source>
        <strain evidence="12">PS1010</strain>
    </source>
</reference>
<accession>A0A9P1IB52</accession>
<sequence>MASASQNNIGMSSVAERPIEQELYYHGLLPREDVKIMLVKNGEFLLRMSEPKKGEPRSFILSVMHNAQLDEATAIKHFVIKFSGGKYMIEKYSFDTIQQMIEHHLKSKESIKVADDCLITKPILRQYWELDHENITVLKKLGEGAFGEVSMGQLRNKKMNKTYQVAIKQAKLEKVTKEQIKEFMSEARLMRQFNHPHVVRFFGVAAGTEPLYMVMELASNGALDSYLTKNPEMPIEKRNEMILQAAWGLEYLHSKPVLHRDIAARNCLYGDGKVKISDFGLTRHGTIYQMDPSRKVPIRWLAIETLKQQIYTQKTDVWSYGIMCWEIYNNGIEPYPGMTVAEVNQQVREGYRMQLPPNVSPEIQNLITVKCWSENPNDRYGMPEIATMLQKLTGVVRPNFAAIQAQIMAEHQANIVTTKTGKRKKKGGAPRGM</sequence>
<dbReference type="CDD" id="cd10361">
    <property type="entry name" value="SH2_Fps_family"/>
    <property type="match status" value="1"/>
</dbReference>
<dbReference type="EMBL" id="CANHGI010000002">
    <property type="protein sequence ID" value="CAI5441830.1"/>
    <property type="molecule type" value="Genomic_DNA"/>
</dbReference>
<dbReference type="PROSITE" id="PS00107">
    <property type="entry name" value="PROTEIN_KINASE_ATP"/>
    <property type="match status" value="1"/>
</dbReference>
<dbReference type="Proteomes" id="UP001152747">
    <property type="component" value="Unassembled WGS sequence"/>
</dbReference>
<dbReference type="SUPFAM" id="SSF56112">
    <property type="entry name" value="Protein kinase-like (PK-like)"/>
    <property type="match status" value="1"/>
</dbReference>
<dbReference type="PRINTS" id="PR00109">
    <property type="entry name" value="TYRKINASE"/>
</dbReference>
<evidence type="ECO:0000256" key="2">
    <source>
        <dbReference type="ARBA" id="ARBA00022741"/>
    </source>
</evidence>
<evidence type="ECO:0000256" key="4">
    <source>
        <dbReference type="ARBA" id="ARBA00022840"/>
    </source>
</evidence>
<dbReference type="AlphaFoldDB" id="A0A9P1IB52"/>
<dbReference type="EC" id="2.7.10.2" evidence="9"/>
<keyword evidence="13" id="KW-1185">Reference proteome</keyword>
<dbReference type="GO" id="GO:0004715">
    <property type="term" value="F:non-membrane spanning protein tyrosine kinase activity"/>
    <property type="evidence" value="ECO:0007669"/>
    <property type="project" value="UniProtKB-EC"/>
</dbReference>
<evidence type="ECO:0000313" key="13">
    <source>
        <dbReference type="Proteomes" id="UP001152747"/>
    </source>
</evidence>
<comment type="caution">
    <text evidence="12">The sequence shown here is derived from an EMBL/GenBank/DDBJ whole genome shotgun (WGS) entry which is preliminary data.</text>
</comment>
<protein>
    <recommendedName>
        <fullName evidence="9">Tyrosine-protein kinase</fullName>
        <ecNumber evidence="9">2.7.10.2</ecNumber>
    </recommendedName>
</protein>
<gene>
    <name evidence="12" type="ORF">CAMP_LOCUS4467</name>
</gene>